<dbReference type="SUPFAM" id="SSF47413">
    <property type="entry name" value="lambda repressor-like DNA-binding domains"/>
    <property type="match status" value="1"/>
</dbReference>
<feature type="domain" description="HTH cro/C1-type" evidence="1">
    <location>
        <begin position="17"/>
        <end position="71"/>
    </location>
</feature>
<proteinExistence type="predicted"/>
<dbReference type="Gene3D" id="1.10.260.40">
    <property type="entry name" value="lambda repressor-like DNA-binding domains"/>
    <property type="match status" value="1"/>
</dbReference>
<evidence type="ECO:0000259" key="1">
    <source>
        <dbReference type="PROSITE" id="PS50943"/>
    </source>
</evidence>
<evidence type="ECO:0000313" key="2">
    <source>
        <dbReference type="EMBL" id="VAV89748.1"/>
    </source>
</evidence>
<dbReference type="PROSITE" id="PS50943">
    <property type="entry name" value="HTH_CROC1"/>
    <property type="match status" value="1"/>
</dbReference>
<dbReference type="Pfam" id="PF01381">
    <property type="entry name" value="HTH_3"/>
    <property type="match status" value="1"/>
</dbReference>
<dbReference type="CDD" id="cd00093">
    <property type="entry name" value="HTH_XRE"/>
    <property type="match status" value="1"/>
</dbReference>
<name>A0A3B0RNF7_9ZZZZ</name>
<gene>
    <name evidence="2" type="ORF">MNBD_ALPHA08-1369</name>
</gene>
<dbReference type="PANTHER" id="PTHR43236:SF1">
    <property type="entry name" value="BLL7220 PROTEIN"/>
    <property type="match status" value="1"/>
</dbReference>
<reference evidence="2" key="1">
    <citation type="submission" date="2018-06" db="EMBL/GenBank/DDBJ databases">
        <authorList>
            <person name="Zhirakovskaya E."/>
        </authorList>
    </citation>
    <scope>NUCLEOTIDE SEQUENCE</scope>
</reference>
<dbReference type="SMART" id="SM00530">
    <property type="entry name" value="HTH_XRE"/>
    <property type="match status" value="1"/>
</dbReference>
<dbReference type="PANTHER" id="PTHR43236">
    <property type="entry name" value="ANTITOXIN HIGA1"/>
    <property type="match status" value="1"/>
</dbReference>
<dbReference type="InterPro" id="IPR052345">
    <property type="entry name" value="Rad_response_metalloprotease"/>
</dbReference>
<dbReference type="EMBL" id="UOEC01000067">
    <property type="protein sequence ID" value="VAV89748.1"/>
    <property type="molecule type" value="Genomic_DNA"/>
</dbReference>
<protein>
    <submittedName>
        <fullName evidence="2">Transcriptional regulator</fullName>
    </submittedName>
</protein>
<dbReference type="InterPro" id="IPR010982">
    <property type="entry name" value="Lambda_DNA-bd_dom_sf"/>
</dbReference>
<dbReference type="GO" id="GO:0003677">
    <property type="term" value="F:DNA binding"/>
    <property type="evidence" value="ECO:0007669"/>
    <property type="project" value="InterPro"/>
</dbReference>
<accession>A0A3B0RNF7</accession>
<dbReference type="InterPro" id="IPR001387">
    <property type="entry name" value="Cro/C1-type_HTH"/>
</dbReference>
<dbReference type="AlphaFoldDB" id="A0A3B0RNF7"/>
<organism evidence="2">
    <name type="scientific">hydrothermal vent metagenome</name>
    <dbReference type="NCBI Taxonomy" id="652676"/>
    <lineage>
        <taxon>unclassified sequences</taxon>
        <taxon>metagenomes</taxon>
        <taxon>ecological metagenomes</taxon>
    </lineage>
</organism>
<sequence length="135" mass="14981">MVKKNPNPIDVHVGNRVRMRRMLVGMSQEKLGDALGLTFQQVQKYEKGANRVSASRLYQMASTLGVPIQFFFDDMPLATQNANSDGLAESNNAGLLMDFLNSSEGFQLGRAFSTIEDPNVRRKVLELVKSLSTKS</sequence>